<dbReference type="AlphaFoldDB" id="A0A2H3DGV9"/>
<dbReference type="EMBL" id="KZ293654">
    <property type="protein sequence ID" value="PBK94445.1"/>
    <property type="molecule type" value="Genomic_DNA"/>
</dbReference>
<dbReference type="OMA" id="CQHAMNA"/>
<gene>
    <name evidence="2" type="ORF">ARMGADRAFT_927746</name>
</gene>
<accession>A0A2H3DGV9</accession>
<reference evidence="3" key="1">
    <citation type="journal article" date="2017" name="Nat. Ecol. Evol.">
        <title>Genome expansion and lineage-specific genetic innovations in the forest pathogenic fungi Armillaria.</title>
        <authorList>
            <person name="Sipos G."/>
            <person name="Prasanna A.N."/>
            <person name="Walter M.C."/>
            <person name="O'Connor E."/>
            <person name="Balint B."/>
            <person name="Krizsan K."/>
            <person name="Kiss B."/>
            <person name="Hess J."/>
            <person name="Varga T."/>
            <person name="Slot J."/>
            <person name="Riley R."/>
            <person name="Boka B."/>
            <person name="Rigling D."/>
            <person name="Barry K."/>
            <person name="Lee J."/>
            <person name="Mihaltcheva S."/>
            <person name="LaButti K."/>
            <person name="Lipzen A."/>
            <person name="Waldron R."/>
            <person name="Moloney N.M."/>
            <person name="Sperisen C."/>
            <person name="Kredics L."/>
            <person name="Vagvoelgyi C."/>
            <person name="Patrignani A."/>
            <person name="Fitzpatrick D."/>
            <person name="Nagy I."/>
            <person name="Doyle S."/>
            <person name="Anderson J.B."/>
            <person name="Grigoriev I.V."/>
            <person name="Gueldener U."/>
            <person name="Muensterkoetter M."/>
            <person name="Nagy L.G."/>
        </authorList>
    </citation>
    <scope>NUCLEOTIDE SEQUENCE [LARGE SCALE GENOMIC DNA]</scope>
    <source>
        <strain evidence="3">Ar21-2</strain>
    </source>
</reference>
<proteinExistence type="predicted"/>
<name>A0A2H3DGV9_ARMGA</name>
<keyword evidence="3" id="KW-1185">Reference proteome</keyword>
<dbReference type="Proteomes" id="UP000217790">
    <property type="component" value="Unassembled WGS sequence"/>
</dbReference>
<evidence type="ECO:0000313" key="3">
    <source>
        <dbReference type="Proteomes" id="UP000217790"/>
    </source>
</evidence>
<protein>
    <submittedName>
        <fullName evidence="2">Uncharacterized protein</fullName>
    </submittedName>
</protein>
<dbReference type="InParanoid" id="A0A2H3DGV9"/>
<dbReference type="OrthoDB" id="3067373at2759"/>
<sequence length="218" mass="24920">MKDKACFLSQSVKVTGLGGESFGHSMAALKEICQTGERQFKEGKLQQWSPEYVQGFEVVDVSNRYFRLKVKSAEDTGIELVQEIDPNSILRGMANNMLIHMDDNVVHYYKATMDNGKNEVSRYSKARPQIFRVGNVVEVQFSIAFIKARNTTTRMKLVLRAVAMVDCQHAMNADREKKRMAIEARELKLTTRMKRKIGFEDEDKDEEEESRSQEGPGK</sequence>
<organism evidence="2 3">
    <name type="scientific">Armillaria gallica</name>
    <name type="common">Bulbous honey fungus</name>
    <name type="synonym">Armillaria bulbosa</name>
    <dbReference type="NCBI Taxonomy" id="47427"/>
    <lineage>
        <taxon>Eukaryota</taxon>
        <taxon>Fungi</taxon>
        <taxon>Dikarya</taxon>
        <taxon>Basidiomycota</taxon>
        <taxon>Agaricomycotina</taxon>
        <taxon>Agaricomycetes</taxon>
        <taxon>Agaricomycetidae</taxon>
        <taxon>Agaricales</taxon>
        <taxon>Marasmiineae</taxon>
        <taxon>Physalacriaceae</taxon>
        <taxon>Armillaria</taxon>
    </lineage>
</organism>
<feature type="compositionally biased region" description="Acidic residues" evidence="1">
    <location>
        <begin position="200"/>
        <end position="209"/>
    </location>
</feature>
<evidence type="ECO:0000313" key="2">
    <source>
        <dbReference type="EMBL" id="PBK94445.1"/>
    </source>
</evidence>
<evidence type="ECO:0000256" key="1">
    <source>
        <dbReference type="SAM" id="MobiDB-lite"/>
    </source>
</evidence>
<feature type="region of interest" description="Disordered" evidence="1">
    <location>
        <begin position="195"/>
        <end position="218"/>
    </location>
</feature>